<dbReference type="PANTHER" id="PTHR22840">
    <property type="entry name" value="WD REPEAT-CONTAINING PROTEIN 36"/>
    <property type="match status" value="1"/>
</dbReference>
<dbReference type="InterPro" id="IPR059157">
    <property type="entry name" value="WDR36-Utp21_N"/>
</dbReference>
<evidence type="ECO:0000313" key="6">
    <source>
        <dbReference type="EMBL" id="CAG8455276.1"/>
    </source>
</evidence>
<dbReference type="InterPro" id="IPR007319">
    <property type="entry name" value="WDR36/Utp21_C"/>
</dbReference>
<dbReference type="PROSITE" id="PS50294">
    <property type="entry name" value="WD_REPEATS_REGION"/>
    <property type="match status" value="2"/>
</dbReference>
<dbReference type="EMBL" id="CAJVPS010000126">
    <property type="protein sequence ID" value="CAG8455276.1"/>
    <property type="molecule type" value="Genomic_DNA"/>
</dbReference>
<dbReference type="Pfam" id="PF25168">
    <property type="entry name" value="Beta-prop_WDR36-Utp21_2nd"/>
    <property type="match status" value="1"/>
</dbReference>
<dbReference type="PROSITE" id="PS00678">
    <property type="entry name" value="WD_REPEATS_1"/>
    <property type="match status" value="2"/>
</dbReference>
<dbReference type="CDD" id="cd00200">
    <property type="entry name" value="WD40"/>
    <property type="match status" value="1"/>
</dbReference>
<dbReference type="InterPro" id="IPR015943">
    <property type="entry name" value="WD40/YVTN_repeat-like_dom_sf"/>
</dbReference>
<dbReference type="SUPFAM" id="SSF50998">
    <property type="entry name" value="Quinoprotein alcohol dehydrogenase-like"/>
    <property type="match status" value="1"/>
</dbReference>
<dbReference type="InterPro" id="IPR019775">
    <property type="entry name" value="WD40_repeat_CS"/>
</dbReference>
<dbReference type="SMART" id="SM00320">
    <property type="entry name" value="WD40"/>
    <property type="match status" value="11"/>
</dbReference>
<accession>A0A9N8VNF2</accession>
<keyword evidence="1 3" id="KW-0853">WD repeat</keyword>
<dbReference type="InterPro" id="IPR020472">
    <property type="entry name" value="WD40_PAC1"/>
</dbReference>
<evidence type="ECO:0000259" key="5">
    <source>
        <dbReference type="Pfam" id="PF25171"/>
    </source>
</evidence>
<evidence type="ECO:0000313" key="7">
    <source>
        <dbReference type="Proteomes" id="UP000789508"/>
    </source>
</evidence>
<dbReference type="Proteomes" id="UP000789508">
    <property type="component" value="Unassembled WGS sequence"/>
</dbReference>
<dbReference type="OrthoDB" id="10250769at2759"/>
<keyword evidence="7" id="KW-1185">Reference proteome</keyword>
<feature type="domain" description="WDR36/Utp21 C-terminal" evidence="4">
    <location>
        <begin position="661"/>
        <end position="863"/>
    </location>
</feature>
<dbReference type="SUPFAM" id="SSF117289">
    <property type="entry name" value="Nucleoporin domain"/>
    <property type="match status" value="1"/>
</dbReference>
<dbReference type="PROSITE" id="PS50082">
    <property type="entry name" value="WD_REPEATS_2"/>
    <property type="match status" value="2"/>
</dbReference>
<organism evidence="6 7">
    <name type="scientific">Ambispora leptoticha</name>
    <dbReference type="NCBI Taxonomy" id="144679"/>
    <lineage>
        <taxon>Eukaryota</taxon>
        <taxon>Fungi</taxon>
        <taxon>Fungi incertae sedis</taxon>
        <taxon>Mucoromycota</taxon>
        <taxon>Glomeromycotina</taxon>
        <taxon>Glomeromycetes</taxon>
        <taxon>Archaeosporales</taxon>
        <taxon>Ambisporaceae</taxon>
        <taxon>Ambispora</taxon>
    </lineage>
</organism>
<evidence type="ECO:0000256" key="1">
    <source>
        <dbReference type="ARBA" id="ARBA00022574"/>
    </source>
</evidence>
<feature type="repeat" description="WD" evidence="3">
    <location>
        <begin position="450"/>
        <end position="491"/>
    </location>
</feature>
<dbReference type="PANTHER" id="PTHR22840:SF12">
    <property type="entry name" value="WD REPEAT-CONTAINING PROTEIN 36"/>
    <property type="match status" value="1"/>
</dbReference>
<feature type="domain" description="WDR36/Utp21 N-terminal" evidence="5">
    <location>
        <begin position="59"/>
        <end position="311"/>
    </location>
</feature>
<sequence>MVNSVSTKKRKTKPAVITADSLPGKPIKPRIFQPFRAIGYVTNDVPFTLQGRGTAFFLTTCVGNSFHIYDCTKLNLLFVGPQTELPITAMASAKDTTFVACSKEIILFNRAKEIRRLTSKNQGNIFSLTVLGHFLISMSDNNKITVWNHETGELYTELEFVERFTVSTIVHPHTYLDKILVGSIQGTMEIWNIRTNKLIYSFSSFGSPITTLTQSPVVDVIAVGLLDGTIILHNIKADERIKTYTQEDDQHVMATANISGDIALWNLDRKILIHVMKGAHDGLIPAIQFLNGQPILITSGADNSVKEWIFDNLDGLPNLLKSRSGHHAPPTIIQYYGTDGHCILSASADRSLRSFSIVRDSQSVELSQVQSKQQEWDNILSCHLNARYAWTWSYQKKVIGKFKFAPRDGSYVKATAVSACGNFGIIGSSSGCIVMFNMQSGKLRKTFAGSDEHGKSISGLASDPLNRFIISSSLDGTIKIWDFTSAEVINTIYISSPVTILKYQTESNLLATASDDLTIRVIDVDTRKIVRAFSGHRNRITDLTFSQDGRWIISSSLDSTIRTWDLPSGHMIDIFRVDSIATSVSFSPTGDFLATSHVDNVGIFLWANRAQFASLSLRSVSDDEVFDVSLPTTSGIDNDVEDDIANQTNGDEKDLPFFSSEQLTEQMITLSTLPKSKWQNLLNLDTIKKRNKPKEPPKVPEKAPFFLTTLPGVEPKFVVEEGKKTANNDNKIVKLNEIRMETEFTKLLKKNEDSGDYSEFFNYLKTLNPSGIDFELRSMNLDNNFQDLQLFLDAIESRLKSKKDFELCQAYLNHFLRIYGDIIIANPEPLGIRLQSILEEHQKEWSRIEELLQYNLCMLDFLRR</sequence>
<dbReference type="InterPro" id="IPR011047">
    <property type="entry name" value="Quinoprotein_ADH-like_sf"/>
</dbReference>
<dbReference type="GO" id="GO:0034388">
    <property type="term" value="C:Pwp2p-containing subcomplex of 90S preribosome"/>
    <property type="evidence" value="ECO:0007669"/>
    <property type="project" value="TreeGrafter"/>
</dbReference>
<evidence type="ECO:0000256" key="2">
    <source>
        <dbReference type="ARBA" id="ARBA00022737"/>
    </source>
</evidence>
<evidence type="ECO:0000256" key="3">
    <source>
        <dbReference type="PROSITE-ProRule" id="PRU00221"/>
    </source>
</evidence>
<protein>
    <submittedName>
        <fullName evidence="6">13892_t:CDS:1</fullName>
    </submittedName>
</protein>
<dbReference type="GO" id="GO:0006364">
    <property type="term" value="P:rRNA processing"/>
    <property type="evidence" value="ECO:0007669"/>
    <property type="project" value="InterPro"/>
</dbReference>
<name>A0A9N8VNF2_9GLOM</name>
<evidence type="ECO:0000259" key="4">
    <source>
        <dbReference type="Pfam" id="PF04192"/>
    </source>
</evidence>
<dbReference type="InterPro" id="IPR001680">
    <property type="entry name" value="WD40_rpt"/>
</dbReference>
<proteinExistence type="predicted"/>
<dbReference type="GO" id="GO:0032040">
    <property type="term" value="C:small-subunit processome"/>
    <property type="evidence" value="ECO:0007669"/>
    <property type="project" value="InterPro"/>
</dbReference>
<dbReference type="Pfam" id="PF04192">
    <property type="entry name" value="Utp21"/>
    <property type="match status" value="1"/>
</dbReference>
<dbReference type="AlphaFoldDB" id="A0A9N8VNF2"/>
<keyword evidence="2" id="KW-0677">Repeat</keyword>
<dbReference type="PRINTS" id="PR00320">
    <property type="entry name" value="GPROTEINBRPT"/>
</dbReference>
<reference evidence="6" key="1">
    <citation type="submission" date="2021-06" db="EMBL/GenBank/DDBJ databases">
        <authorList>
            <person name="Kallberg Y."/>
            <person name="Tangrot J."/>
            <person name="Rosling A."/>
        </authorList>
    </citation>
    <scope>NUCLEOTIDE SEQUENCE</scope>
    <source>
        <strain evidence="6">FL130A</strain>
    </source>
</reference>
<dbReference type="Gene3D" id="2.130.10.10">
    <property type="entry name" value="YVTN repeat-like/Quinoprotein amine dehydrogenase"/>
    <property type="match status" value="2"/>
</dbReference>
<feature type="repeat" description="WD" evidence="3">
    <location>
        <begin position="533"/>
        <end position="574"/>
    </location>
</feature>
<comment type="caution">
    <text evidence="6">The sequence shown here is derived from an EMBL/GenBank/DDBJ whole genome shotgun (WGS) entry which is preliminary data.</text>
</comment>
<gene>
    <name evidence="6" type="ORF">ALEPTO_LOCUS1246</name>
</gene>
<dbReference type="Pfam" id="PF25171">
    <property type="entry name" value="Beta-prop_WDR36-Utp21_1st"/>
    <property type="match status" value="1"/>
</dbReference>